<evidence type="ECO:0000313" key="17">
    <source>
        <dbReference type="EMBL" id="CDW51149.1"/>
    </source>
</evidence>
<comment type="function">
    <text evidence="13">Unusual broad substrate spectrum amino acid:sodium cotransporter that promotes absorption of the D isomers of essential amino acids. Neutral amino acids are the preferred substrates, especially methionine and phenylalanine.</text>
</comment>
<feature type="binding site" evidence="14">
    <location>
        <position position="67"/>
    </location>
    <ligand>
        <name>Na(+)</name>
        <dbReference type="ChEBI" id="CHEBI:29101"/>
        <label>1</label>
    </ligand>
</feature>
<evidence type="ECO:0000256" key="12">
    <source>
        <dbReference type="ARBA" id="ARBA00023201"/>
    </source>
</evidence>
<feature type="compositionally biased region" description="Basic and acidic residues" evidence="16">
    <location>
        <begin position="29"/>
        <end position="43"/>
    </location>
</feature>
<dbReference type="PANTHER" id="PTHR11616">
    <property type="entry name" value="SODIUM/CHLORIDE DEPENDENT TRANSPORTER"/>
    <property type="match status" value="1"/>
</dbReference>
<keyword evidence="9" id="KW-0406">Ion transport</keyword>
<evidence type="ECO:0000256" key="9">
    <source>
        <dbReference type="ARBA" id="ARBA00023065"/>
    </source>
</evidence>
<dbReference type="PROSITE" id="PS00610">
    <property type="entry name" value="NA_NEUROTRAN_SYMP_1"/>
    <property type="match status" value="1"/>
</dbReference>
<evidence type="ECO:0000256" key="15">
    <source>
        <dbReference type="RuleBase" id="RU003732"/>
    </source>
</evidence>
<dbReference type="AlphaFoldDB" id="A0A0K2VL14"/>
<evidence type="ECO:0000256" key="11">
    <source>
        <dbReference type="ARBA" id="ARBA00023180"/>
    </source>
</evidence>
<keyword evidence="10" id="KW-0472">Membrane</keyword>
<evidence type="ECO:0000256" key="6">
    <source>
        <dbReference type="ARBA" id="ARBA00022970"/>
    </source>
</evidence>
<evidence type="ECO:0000256" key="10">
    <source>
        <dbReference type="ARBA" id="ARBA00023136"/>
    </source>
</evidence>
<dbReference type="SUPFAM" id="SSF161070">
    <property type="entry name" value="SNF-like"/>
    <property type="match status" value="1"/>
</dbReference>
<keyword evidence="8 14" id="KW-0915">Sodium</keyword>
<dbReference type="EMBL" id="HACA01033787">
    <property type="protein sequence ID" value="CDW51149.1"/>
    <property type="molecule type" value="Transcribed_RNA"/>
</dbReference>
<keyword evidence="7" id="KW-1133">Transmembrane helix</keyword>
<evidence type="ECO:0000256" key="8">
    <source>
        <dbReference type="ARBA" id="ARBA00023053"/>
    </source>
</evidence>
<dbReference type="OrthoDB" id="6350323at2759"/>
<evidence type="ECO:0000256" key="5">
    <source>
        <dbReference type="ARBA" id="ARBA00022847"/>
    </source>
</evidence>
<accession>A0A0K2VL14</accession>
<name>A0A0K2VL14_LEPSM</name>
<evidence type="ECO:0000256" key="7">
    <source>
        <dbReference type="ARBA" id="ARBA00022989"/>
    </source>
</evidence>
<evidence type="ECO:0000256" key="16">
    <source>
        <dbReference type="SAM" id="MobiDB-lite"/>
    </source>
</evidence>
<feature type="non-terminal residue" evidence="17">
    <location>
        <position position="98"/>
    </location>
</feature>
<keyword evidence="14" id="KW-0479">Metal-binding</keyword>
<keyword evidence="6" id="KW-0029">Amino-acid transport</keyword>
<dbReference type="PRINTS" id="PR00176">
    <property type="entry name" value="NANEUSMPORT"/>
</dbReference>
<evidence type="ECO:0000256" key="1">
    <source>
        <dbReference type="ARBA" id="ARBA00004141"/>
    </source>
</evidence>
<proteinExistence type="inferred from homology"/>
<feature type="region of interest" description="Disordered" evidence="16">
    <location>
        <begin position="26"/>
        <end position="50"/>
    </location>
</feature>
<dbReference type="PANTHER" id="PTHR11616:SF321">
    <property type="entry name" value="SODIUM-DEPENDENT NUTRIENT AMINO ACID TRANSPORTER 1-RELATED"/>
    <property type="match status" value="1"/>
</dbReference>
<sequence>MFLHLSSYSIVKIAVYSFLQKIKNNSNKTAEDENQLKPSPQKEEGDDNDRGNWTGQLDFLLSCLGYAVGLGNVWRFPYLCYKHGGGTFLVPYFIMLFA</sequence>
<protein>
    <recommendedName>
        <fullName evidence="15">Transporter</fullName>
    </recommendedName>
</protein>
<comment type="subcellular location">
    <subcellularLocation>
        <location evidence="1">Membrane</location>
        <topology evidence="1">Multi-pass membrane protein</topology>
    </subcellularLocation>
</comment>
<keyword evidence="4 15" id="KW-0812">Transmembrane</keyword>
<dbReference type="InterPro" id="IPR000175">
    <property type="entry name" value="Na/ntran_symport"/>
</dbReference>
<comment type="similarity">
    <text evidence="2 15">Belongs to the sodium:neurotransmitter symporter (SNF) (TC 2.A.22) family.</text>
</comment>
<reference evidence="17" key="1">
    <citation type="submission" date="2014-05" db="EMBL/GenBank/DDBJ databases">
        <authorList>
            <person name="Chronopoulou M."/>
        </authorList>
    </citation>
    <scope>NUCLEOTIDE SEQUENCE</scope>
    <source>
        <tissue evidence="17">Whole organism</tissue>
    </source>
</reference>
<dbReference type="GO" id="GO:0089718">
    <property type="term" value="P:amino acid import across plasma membrane"/>
    <property type="evidence" value="ECO:0007669"/>
    <property type="project" value="TreeGrafter"/>
</dbReference>
<keyword evidence="12" id="KW-0739">Sodium transport</keyword>
<dbReference type="GO" id="GO:0005886">
    <property type="term" value="C:plasma membrane"/>
    <property type="evidence" value="ECO:0007669"/>
    <property type="project" value="TreeGrafter"/>
</dbReference>
<keyword evidence="3 15" id="KW-0813">Transport</keyword>
<evidence type="ECO:0000256" key="4">
    <source>
        <dbReference type="ARBA" id="ARBA00022692"/>
    </source>
</evidence>
<keyword evidence="5 15" id="KW-0769">Symport</keyword>
<evidence type="ECO:0000256" key="2">
    <source>
        <dbReference type="ARBA" id="ARBA00006459"/>
    </source>
</evidence>
<dbReference type="Pfam" id="PF00209">
    <property type="entry name" value="SNF"/>
    <property type="match status" value="1"/>
</dbReference>
<keyword evidence="11" id="KW-0325">Glycoprotein</keyword>
<feature type="binding site" evidence="14">
    <location>
        <position position="65"/>
    </location>
    <ligand>
        <name>Na(+)</name>
        <dbReference type="ChEBI" id="CHEBI:29101"/>
        <label>1</label>
    </ligand>
</feature>
<evidence type="ECO:0000256" key="14">
    <source>
        <dbReference type="PIRSR" id="PIRSR600175-1"/>
    </source>
</evidence>
<dbReference type="GO" id="GO:0046872">
    <property type="term" value="F:metal ion binding"/>
    <property type="evidence" value="ECO:0007669"/>
    <property type="project" value="UniProtKB-KW"/>
</dbReference>
<feature type="binding site" evidence="14">
    <location>
        <position position="72"/>
    </location>
    <ligand>
        <name>Na(+)</name>
        <dbReference type="ChEBI" id="CHEBI:29101"/>
        <label>1</label>
    </ligand>
</feature>
<evidence type="ECO:0000256" key="3">
    <source>
        <dbReference type="ARBA" id="ARBA00022448"/>
    </source>
</evidence>
<feature type="binding site" evidence="14">
    <location>
        <position position="68"/>
    </location>
    <ligand>
        <name>Na(+)</name>
        <dbReference type="ChEBI" id="CHEBI:29101"/>
        <label>1</label>
    </ligand>
</feature>
<dbReference type="GO" id="GO:0005283">
    <property type="term" value="F:amino acid:sodium symporter activity"/>
    <property type="evidence" value="ECO:0007669"/>
    <property type="project" value="TreeGrafter"/>
</dbReference>
<organism evidence="17">
    <name type="scientific">Lepeophtheirus salmonis</name>
    <name type="common">Salmon louse</name>
    <name type="synonym">Caligus salmonis</name>
    <dbReference type="NCBI Taxonomy" id="72036"/>
    <lineage>
        <taxon>Eukaryota</taxon>
        <taxon>Metazoa</taxon>
        <taxon>Ecdysozoa</taxon>
        <taxon>Arthropoda</taxon>
        <taxon>Crustacea</taxon>
        <taxon>Multicrustacea</taxon>
        <taxon>Hexanauplia</taxon>
        <taxon>Copepoda</taxon>
        <taxon>Siphonostomatoida</taxon>
        <taxon>Caligidae</taxon>
        <taxon>Lepeophtheirus</taxon>
    </lineage>
</organism>
<dbReference type="PROSITE" id="PS50267">
    <property type="entry name" value="NA_NEUROTRAN_SYMP_3"/>
    <property type="match status" value="1"/>
</dbReference>
<dbReference type="InterPro" id="IPR037272">
    <property type="entry name" value="SNS_sf"/>
</dbReference>
<evidence type="ECO:0000256" key="13">
    <source>
        <dbReference type="ARBA" id="ARBA00037785"/>
    </source>
</evidence>